<proteinExistence type="predicted"/>
<reference evidence="4" key="1">
    <citation type="submission" date="2025-08" db="UniProtKB">
        <authorList>
            <consortium name="RefSeq"/>
        </authorList>
    </citation>
    <scope>IDENTIFICATION</scope>
</reference>
<evidence type="ECO:0000256" key="1">
    <source>
        <dbReference type="SAM" id="MobiDB-lite"/>
    </source>
</evidence>
<dbReference type="PANTHER" id="PTHR33977">
    <property type="entry name" value="ZINC ION BINDING PROTEIN"/>
    <property type="match status" value="1"/>
</dbReference>
<dbReference type="Pfam" id="PF21056">
    <property type="entry name" value="ZSWIM1-3_RNaseH-like"/>
    <property type="match status" value="1"/>
</dbReference>
<organism evidence="3 4">
    <name type="scientific">Hydra vulgaris</name>
    <name type="common">Hydra</name>
    <name type="synonym">Hydra attenuata</name>
    <dbReference type="NCBI Taxonomy" id="6087"/>
    <lineage>
        <taxon>Eukaryota</taxon>
        <taxon>Metazoa</taxon>
        <taxon>Cnidaria</taxon>
        <taxon>Hydrozoa</taxon>
        <taxon>Hydroidolina</taxon>
        <taxon>Anthoathecata</taxon>
        <taxon>Aplanulata</taxon>
        <taxon>Hydridae</taxon>
        <taxon>Hydra</taxon>
    </lineage>
</organism>
<protein>
    <submittedName>
        <fullName evidence="4">Uncharacterized protein LOC136087084</fullName>
    </submittedName>
</protein>
<feature type="region of interest" description="Disordered" evidence="1">
    <location>
        <begin position="618"/>
        <end position="648"/>
    </location>
</feature>
<evidence type="ECO:0000313" key="3">
    <source>
        <dbReference type="Proteomes" id="UP001652625"/>
    </source>
</evidence>
<dbReference type="InterPro" id="IPR048324">
    <property type="entry name" value="ZSWIM1-3_RNaseH-like"/>
</dbReference>
<dbReference type="RefSeq" id="XP_065665662.1">
    <property type="nucleotide sequence ID" value="XM_065809590.1"/>
</dbReference>
<evidence type="ECO:0000313" key="4">
    <source>
        <dbReference type="RefSeq" id="XP_065665662.1"/>
    </source>
</evidence>
<accession>A0ABM4CUQ0</accession>
<sequence length="667" mass="77565">MAIQNRIALLVNQQKKNNKRYYRGSVKSGAFCPARMIVTVNKNGVTNVQYIKTHNHSVSITNTMYQSIPGNIKKNISAKLSLGVPVNMVYRDLRESFGDRQNRNDEDAVLTKSHLLTKKNISDINRAVKKGCRLHPDDSISTFLLVQKLKSKDFNTILVYKPQGQQTVIGPKVYDDIDLNKDSFVVGIQTKHQLSMFKKHSSQIVCIDATHCTNQYAFPFVTLLVRDDFKRGYPVAFLISNHADEQTITPFLEEIKRRCNHSIKVNAVMTDDDLSGWNSFNNVFEDVPHLLCKWYVKRAWRNKLPLVSPSNLQEEVYRILETIIDKKNPDVFLSTMNGFVKAYEHKCPNYISYFVIYYAPRHIKWASCYRNFQHADTDTNMLCESFHNKLKTVYMERRPNKRLDNLINLLLPIKEDSYWRHKRDTIYLGTISLPKKYKKRHEKGMLISDKCIIKCSLTQYTVKSQSKDVTYNVDILTNTCKEILCLESCLNPACNGLCQHLYRCNCNDIVILCKHVHKLRSFLLRTQEKNCTKVSLAVNTGNNQVKQKSQTFINETERFQKNIDEISTLVSHPMIINLQLPSMNRQLEDMISQAEAFKNMNSIEIPVKPHNNLLNFEPNKNLDNQWQPNKFKRTRKGNRKKETKPYQYPAQNQKEEIVRNCLSNMLI</sequence>
<gene>
    <name evidence="4" type="primary">LOC136087084</name>
</gene>
<dbReference type="GeneID" id="136087084"/>
<keyword evidence="3" id="KW-1185">Reference proteome</keyword>
<feature type="domain" description="ZSWIM1/3 RNaseH-like" evidence="2">
    <location>
        <begin position="181"/>
        <end position="287"/>
    </location>
</feature>
<name>A0ABM4CUQ0_HYDVU</name>
<evidence type="ECO:0000259" key="2">
    <source>
        <dbReference type="Pfam" id="PF21056"/>
    </source>
</evidence>
<dbReference type="Proteomes" id="UP001652625">
    <property type="component" value="Chromosome 11"/>
</dbReference>
<feature type="compositionally biased region" description="Basic residues" evidence="1">
    <location>
        <begin position="630"/>
        <end position="642"/>
    </location>
</feature>
<dbReference type="PANTHER" id="PTHR33977:SF1">
    <property type="entry name" value="ZINC ION BINDING PROTEIN"/>
    <property type="match status" value="1"/>
</dbReference>